<keyword evidence="17 19" id="KW-0406">Ion transport</keyword>
<dbReference type="PRINTS" id="PR00605">
    <property type="entry name" value="CYTCHROMECIC"/>
</dbReference>
<keyword evidence="11" id="KW-0677">Repeat</keyword>
<dbReference type="InterPro" id="IPR004678">
    <property type="entry name" value="Cyt_c_oxidase_cbb3_su3"/>
</dbReference>
<feature type="transmembrane region" description="Helical" evidence="20">
    <location>
        <begin position="58"/>
        <end position="77"/>
    </location>
</feature>
<evidence type="ECO:0000313" key="22">
    <source>
        <dbReference type="EMBL" id="MFD0949104.1"/>
    </source>
</evidence>
<dbReference type="RefSeq" id="WP_379068387.1">
    <property type="nucleotide sequence ID" value="NZ_JBHTIT010000001.1"/>
</dbReference>
<keyword evidence="14 20" id="KW-1133">Transmembrane helix</keyword>
<dbReference type="EMBL" id="JBHTIT010000001">
    <property type="protein sequence ID" value="MFD0949104.1"/>
    <property type="molecule type" value="Genomic_DNA"/>
</dbReference>
<evidence type="ECO:0000256" key="2">
    <source>
        <dbReference type="ARBA" id="ARBA00004673"/>
    </source>
</evidence>
<feature type="domain" description="Cytochrome c" evidence="21">
    <location>
        <begin position="126"/>
        <end position="205"/>
    </location>
</feature>
<dbReference type="PANTHER" id="PTHR33751:SF1">
    <property type="entry name" value="CBB3-TYPE CYTOCHROME C OXIDASE SUBUNIT FIXP"/>
    <property type="match status" value="1"/>
</dbReference>
<keyword evidence="13 19" id="KW-0249">Electron transport</keyword>
<evidence type="ECO:0000256" key="18">
    <source>
        <dbReference type="ARBA" id="ARBA00023136"/>
    </source>
</evidence>
<dbReference type="Pfam" id="PF14715">
    <property type="entry name" value="FixP_N"/>
    <property type="match status" value="1"/>
</dbReference>
<evidence type="ECO:0000256" key="4">
    <source>
        <dbReference type="ARBA" id="ARBA00022448"/>
    </source>
</evidence>
<evidence type="ECO:0000256" key="5">
    <source>
        <dbReference type="ARBA" id="ARBA00022475"/>
    </source>
</evidence>
<dbReference type="InterPro" id="IPR009056">
    <property type="entry name" value="Cyt_c-like_dom"/>
</dbReference>
<dbReference type="Pfam" id="PF13442">
    <property type="entry name" value="Cytochrome_CBB3"/>
    <property type="match status" value="2"/>
</dbReference>
<keyword evidence="10 19" id="KW-0479">Metal-binding</keyword>
<comment type="function">
    <text evidence="19">C-type cytochrome. Part of the cbb3-type cytochrome c oxidase complex.</text>
</comment>
<keyword evidence="23" id="KW-1185">Reference proteome</keyword>
<evidence type="ECO:0000256" key="19">
    <source>
        <dbReference type="PIRNR" id="PIRNR000006"/>
    </source>
</evidence>
<evidence type="ECO:0000256" key="9">
    <source>
        <dbReference type="ARBA" id="ARBA00022692"/>
    </source>
</evidence>
<evidence type="ECO:0000256" key="11">
    <source>
        <dbReference type="ARBA" id="ARBA00022737"/>
    </source>
</evidence>
<evidence type="ECO:0000256" key="15">
    <source>
        <dbReference type="ARBA" id="ARBA00023002"/>
    </source>
</evidence>
<comment type="caution">
    <text evidence="22">The sequence shown here is derived from an EMBL/GenBank/DDBJ whole genome shotgun (WGS) entry which is preliminary data.</text>
</comment>
<dbReference type="InterPro" id="IPR038414">
    <property type="entry name" value="CcoP_N_sf"/>
</dbReference>
<keyword evidence="18 19" id="KW-0472">Membrane</keyword>
<dbReference type="InterPro" id="IPR008168">
    <property type="entry name" value="Cyt_C_IC"/>
</dbReference>
<evidence type="ECO:0000256" key="3">
    <source>
        <dbReference type="ARBA" id="ARBA00006113"/>
    </source>
</evidence>
<dbReference type="SUPFAM" id="SSF46626">
    <property type="entry name" value="Cytochrome c"/>
    <property type="match status" value="2"/>
</dbReference>
<keyword evidence="4 19" id="KW-0813">Transport</keyword>
<keyword evidence="15 19" id="KW-0560">Oxidoreductase</keyword>
<accession>A0ABW3HHN3</accession>
<comment type="cofactor">
    <cofactor evidence="19">
        <name>heme c</name>
        <dbReference type="ChEBI" id="CHEBI:61717"/>
    </cofactor>
    <text evidence="19">Binds 2 heme C groups per subunit.</text>
</comment>
<gene>
    <name evidence="22" type="primary">ccoP</name>
    <name evidence="22" type="ORF">ACFQ0F_01620</name>
</gene>
<dbReference type="PIRSF" id="PIRSF000006">
    <property type="entry name" value="Cbb3-Cox_fixP"/>
    <property type="match status" value="1"/>
</dbReference>
<keyword evidence="7 19" id="KW-0349">Heme</keyword>
<evidence type="ECO:0000313" key="23">
    <source>
        <dbReference type="Proteomes" id="UP001597044"/>
    </source>
</evidence>
<evidence type="ECO:0000256" key="17">
    <source>
        <dbReference type="ARBA" id="ARBA00023065"/>
    </source>
</evidence>
<feature type="domain" description="Cytochrome c" evidence="21">
    <location>
        <begin position="212"/>
        <end position="292"/>
    </location>
</feature>
<organism evidence="22 23">
    <name type="scientific">Paraperlucidibaca wandonensis</name>
    <dbReference type="NCBI Taxonomy" id="1268273"/>
    <lineage>
        <taxon>Bacteria</taxon>
        <taxon>Pseudomonadati</taxon>
        <taxon>Pseudomonadota</taxon>
        <taxon>Gammaproteobacteria</taxon>
        <taxon>Moraxellales</taxon>
        <taxon>Moraxellaceae</taxon>
        <taxon>Paraperlucidibaca</taxon>
    </lineage>
</organism>
<evidence type="ECO:0000256" key="14">
    <source>
        <dbReference type="ARBA" id="ARBA00022989"/>
    </source>
</evidence>
<keyword evidence="5 19" id="KW-1003">Cell membrane</keyword>
<dbReference type="Gene3D" id="6.10.280.130">
    <property type="match status" value="1"/>
</dbReference>
<dbReference type="InterPro" id="IPR032858">
    <property type="entry name" value="CcoP_N"/>
</dbReference>
<keyword evidence="9 20" id="KW-0812">Transmembrane</keyword>
<protein>
    <recommendedName>
        <fullName evidence="19">Cbb3-type cytochrome c oxidase subunit</fullName>
    </recommendedName>
</protein>
<proteinExistence type="inferred from homology"/>
<evidence type="ECO:0000256" key="20">
    <source>
        <dbReference type="SAM" id="Phobius"/>
    </source>
</evidence>
<keyword evidence="12 19" id="KW-0375">Hydrogen ion transport</keyword>
<comment type="subcellular location">
    <subcellularLocation>
        <location evidence="1 19">Cell inner membrane</location>
    </subcellularLocation>
</comment>
<dbReference type="PANTHER" id="PTHR33751">
    <property type="entry name" value="CBB3-TYPE CYTOCHROME C OXIDASE SUBUNIT FIXP"/>
    <property type="match status" value="1"/>
</dbReference>
<keyword evidence="6 19" id="KW-0997">Cell inner membrane</keyword>
<evidence type="ECO:0000256" key="8">
    <source>
        <dbReference type="ARBA" id="ARBA00022660"/>
    </source>
</evidence>
<keyword evidence="16 19" id="KW-0408">Iron</keyword>
<evidence type="ECO:0000256" key="1">
    <source>
        <dbReference type="ARBA" id="ARBA00004533"/>
    </source>
</evidence>
<comment type="pathway">
    <text evidence="2 19">Energy metabolism; oxidative phosphorylation.</text>
</comment>
<dbReference type="InterPro" id="IPR036909">
    <property type="entry name" value="Cyt_c-like_dom_sf"/>
</dbReference>
<feature type="transmembrane region" description="Helical" evidence="20">
    <location>
        <begin position="6"/>
        <end position="25"/>
    </location>
</feature>
<evidence type="ECO:0000256" key="13">
    <source>
        <dbReference type="ARBA" id="ARBA00022982"/>
    </source>
</evidence>
<evidence type="ECO:0000256" key="6">
    <source>
        <dbReference type="ARBA" id="ARBA00022519"/>
    </source>
</evidence>
<evidence type="ECO:0000259" key="21">
    <source>
        <dbReference type="PROSITE" id="PS51007"/>
    </source>
</evidence>
<comment type="subunit">
    <text evidence="19">Component of the cbb3-type cytochrome c oxidase.</text>
</comment>
<comment type="similarity">
    <text evidence="3 19">Belongs to the CcoP / FixP family.</text>
</comment>
<reference evidence="23" key="1">
    <citation type="journal article" date="2019" name="Int. J. Syst. Evol. Microbiol.">
        <title>The Global Catalogue of Microorganisms (GCM) 10K type strain sequencing project: providing services to taxonomists for standard genome sequencing and annotation.</title>
        <authorList>
            <consortium name="The Broad Institute Genomics Platform"/>
            <consortium name="The Broad Institute Genome Sequencing Center for Infectious Disease"/>
            <person name="Wu L."/>
            <person name="Ma J."/>
        </authorList>
    </citation>
    <scope>NUCLEOTIDE SEQUENCE [LARGE SCALE GENOMIC DNA]</scope>
    <source>
        <strain evidence="23">CCUG 63419</strain>
    </source>
</reference>
<keyword evidence="8 19" id="KW-0679">Respiratory chain</keyword>
<evidence type="ECO:0000256" key="10">
    <source>
        <dbReference type="ARBA" id="ARBA00022723"/>
    </source>
</evidence>
<dbReference type="Proteomes" id="UP001597044">
    <property type="component" value="Unassembled WGS sequence"/>
</dbReference>
<evidence type="ECO:0000256" key="12">
    <source>
        <dbReference type="ARBA" id="ARBA00022781"/>
    </source>
</evidence>
<evidence type="ECO:0000256" key="7">
    <source>
        <dbReference type="ARBA" id="ARBA00022617"/>
    </source>
</evidence>
<dbReference type="NCBIfam" id="TIGR00782">
    <property type="entry name" value="ccoP"/>
    <property type="match status" value="1"/>
</dbReference>
<dbReference type="PROSITE" id="PS51007">
    <property type="entry name" value="CYTC"/>
    <property type="match status" value="2"/>
</dbReference>
<name>A0ABW3HHN3_9GAMM</name>
<dbReference type="InterPro" id="IPR050597">
    <property type="entry name" value="Cytochrome_c_Oxidase_Subunit"/>
</dbReference>
<evidence type="ECO:0000256" key="16">
    <source>
        <dbReference type="ARBA" id="ARBA00023004"/>
    </source>
</evidence>
<dbReference type="Gene3D" id="1.10.760.10">
    <property type="entry name" value="Cytochrome c-like domain"/>
    <property type="match status" value="2"/>
</dbReference>
<sequence>MSDFWSGYIIVLSLANIIGVSWLLLWTRKMDLSDLAEDGTTGHEYDGIKEYNNPLPRWWLISFWLSIAFSLGYLALYPGLGKFPGLLGWTSHGEHSQDQANYDTEFGPLYKSFAATPIPELAKDDRAMRIAGRIFANNCALCHGSNARGGQGYPNLTDNDWLYGGEPEKLVETLTHGRQGVMPAWKDAMGEQGVKEVVAYALSLSGRNVDNELAKAGEPRFAVCAGCHGADGRGNQAIGAPNLTDTIWLYGGAERHVLDTVYYGRKNRMPNFDKTLGPDRVHLMAAYVYSLSHK</sequence>